<gene>
    <name evidence="1" type="ORF">N7U62_00535</name>
</gene>
<proteinExistence type="predicted"/>
<name>A0ABT3CNE5_9BACT</name>
<comment type="caution">
    <text evidence="1">The sequence shown here is derived from an EMBL/GenBank/DDBJ whole genome shotgun (WGS) entry which is preliminary data.</text>
</comment>
<dbReference type="Proteomes" id="UP001300692">
    <property type="component" value="Unassembled WGS sequence"/>
</dbReference>
<dbReference type="EMBL" id="JAOYOD010000001">
    <property type="protein sequence ID" value="MCV9385124.1"/>
    <property type="molecule type" value="Genomic_DNA"/>
</dbReference>
<evidence type="ECO:0008006" key="3">
    <source>
        <dbReference type="Google" id="ProtNLM"/>
    </source>
</evidence>
<keyword evidence="2" id="KW-1185">Reference proteome</keyword>
<organism evidence="1 2">
    <name type="scientific">Reichenbachiella ulvae</name>
    <dbReference type="NCBI Taxonomy" id="2980104"/>
    <lineage>
        <taxon>Bacteria</taxon>
        <taxon>Pseudomonadati</taxon>
        <taxon>Bacteroidota</taxon>
        <taxon>Cytophagia</taxon>
        <taxon>Cytophagales</taxon>
        <taxon>Reichenbachiellaceae</taxon>
        <taxon>Reichenbachiella</taxon>
    </lineage>
</organism>
<reference evidence="1 2" key="1">
    <citation type="submission" date="2022-10" db="EMBL/GenBank/DDBJ databases">
        <title>Comparative genomics and taxonomic characterization of three novel marine species of genus Reichenbachiella exhibiting antioxidant and polysaccharide degradation activities.</title>
        <authorList>
            <person name="Muhammad N."/>
            <person name="Lee Y.-J."/>
            <person name="Ko J."/>
            <person name="Kim S.-G."/>
        </authorList>
    </citation>
    <scope>NUCLEOTIDE SEQUENCE [LARGE SCALE GENOMIC DNA]</scope>
    <source>
        <strain evidence="1 2">ABR2-5</strain>
    </source>
</reference>
<sequence length="142" mass="16336">MEAVPLLTNNARVYLDKPYVKVFWSPEDHILMSKWTGFCTYEEIKAVGARILDAVTFEGAEKVLYDAREIEVLDDHSQRYISGDFTLDMISSGVKFAAAVFPDDIFAKFSVDDIQKDIKQKRISNVTYFQSFSNAFNWLKDK</sequence>
<accession>A0ABT3CNE5</accession>
<dbReference type="RefSeq" id="WP_264135919.1">
    <property type="nucleotide sequence ID" value="NZ_JAOYOD010000001.1"/>
</dbReference>
<evidence type="ECO:0000313" key="2">
    <source>
        <dbReference type="Proteomes" id="UP001300692"/>
    </source>
</evidence>
<evidence type="ECO:0000313" key="1">
    <source>
        <dbReference type="EMBL" id="MCV9385124.1"/>
    </source>
</evidence>
<protein>
    <recommendedName>
        <fullName evidence="3">SpoIIAA-like</fullName>
    </recommendedName>
</protein>